<dbReference type="AlphaFoldDB" id="A0AAV4RMG7"/>
<organism evidence="3 4">
    <name type="scientific">Caerostris darwini</name>
    <dbReference type="NCBI Taxonomy" id="1538125"/>
    <lineage>
        <taxon>Eukaryota</taxon>
        <taxon>Metazoa</taxon>
        <taxon>Ecdysozoa</taxon>
        <taxon>Arthropoda</taxon>
        <taxon>Chelicerata</taxon>
        <taxon>Arachnida</taxon>
        <taxon>Araneae</taxon>
        <taxon>Araneomorphae</taxon>
        <taxon>Entelegynae</taxon>
        <taxon>Araneoidea</taxon>
        <taxon>Araneidae</taxon>
        <taxon>Caerostris</taxon>
    </lineage>
</organism>
<dbReference type="GO" id="GO:0038203">
    <property type="term" value="P:TORC2 signaling"/>
    <property type="evidence" value="ECO:0007669"/>
    <property type="project" value="TreeGrafter"/>
</dbReference>
<dbReference type="GO" id="GO:0005634">
    <property type="term" value="C:nucleus"/>
    <property type="evidence" value="ECO:0007669"/>
    <property type="project" value="TreeGrafter"/>
</dbReference>
<dbReference type="InterPro" id="IPR005607">
    <property type="entry name" value="BSD_dom"/>
</dbReference>
<dbReference type="GO" id="GO:0045202">
    <property type="term" value="C:synapse"/>
    <property type="evidence" value="ECO:0007669"/>
    <property type="project" value="TreeGrafter"/>
</dbReference>
<accession>A0AAV4RMG7</accession>
<dbReference type="SUPFAM" id="SSF140383">
    <property type="entry name" value="BSD domain-like"/>
    <property type="match status" value="1"/>
</dbReference>
<dbReference type="GO" id="GO:0048172">
    <property type="term" value="P:regulation of short-term neuronal synaptic plasticity"/>
    <property type="evidence" value="ECO:0007669"/>
    <property type="project" value="TreeGrafter"/>
</dbReference>
<evidence type="ECO:0000313" key="3">
    <source>
        <dbReference type="EMBL" id="GIY22111.1"/>
    </source>
</evidence>
<feature type="compositionally biased region" description="Basic and acidic residues" evidence="1">
    <location>
        <begin position="10"/>
        <end position="30"/>
    </location>
</feature>
<feature type="compositionally biased region" description="Low complexity" evidence="1">
    <location>
        <begin position="274"/>
        <end position="288"/>
    </location>
</feature>
<dbReference type="InterPro" id="IPR035925">
    <property type="entry name" value="BSD_dom_sf"/>
</dbReference>
<feature type="region of interest" description="Disordered" evidence="1">
    <location>
        <begin position="1"/>
        <end position="107"/>
    </location>
</feature>
<dbReference type="PANTHER" id="PTHR16019:SF6">
    <property type="entry name" value="SYNAPSE-ASSOCIATED PROTEIN 1"/>
    <property type="match status" value="1"/>
</dbReference>
<feature type="compositionally biased region" description="Polar residues" evidence="1">
    <location>
        <begin position="44"/>
        <end position="57"/>
    </location>
</feature>
<dbReference type="GO" id="GO:0005794">
    <property type="term" value="C:Golgi apparatus"/>
    <property type="evidence" value="ECO:0007669"/>
    <property type="project" value="TreeGrafter"/>
</dbReference>
<name>A0AAV4RMG7_9ARAC</name>
<gene>
    <name evidence="3" type="primary">Syap1</name>
    <name evidence="3" type="ORF">CDAR_223011</name>
</gene>
<dbReference type="EMBL" id="BPLQ01006402">
    <property type="protein sequence ID" value="GIY22111.1"/>
    <property type="molecule type" value="Genomic_DNA"/>
</dbReference>
<evidence type="ECO:0000313" key="4">
    <source>
        <dbReference type="Proteomes" id="UP001054837"/>
    </source>
</evidence>
<feature type="domain" description="BSD" evidence="2">
    <location>
        <begin position="208"/>
        <end position="260"/>
    </location>
</feature>
<feature type="region of interest" description="Disordered" evidence="1">
    <location>
        <begin position="269"/>
        <end position="289"/>
    </location>
</feature>
<evidence type="ECO:0000256" key="1">
    <source>
        <dbReference type="SAM" id="MobiDB-lite"/>
    </source>
</evidence>
<dbReference type="PROSITE" id="PS50858">
    <property type="entry name" value="BSD"/>
    <property type="match status" value="1"/>
</dbReference>
<dbReference type="Gene3D" id="1.10.3970.10">
    <property type="entry name" value="BSD domain"/>
    <property type="match status" value="1"/>
</dbReference>
<keyword evidence="4" id="KW-1185">Reference proteome</keyword>
<comment type="caution">
    <text evidence="3">The sequence shown here is derived from an EMBL/GenBank/DDBJ whole genome shotgun (WGS) entry which is preliminary data.</text>
</comment>
<evidence type="ECO:0000259" key="2">
    <source>
        <dbReference type="PROSITE" id="PS50858"/>
    </source>
</evidence>
<protein>
    <submittedName>
        <fullName evidence="3">Synapse-associated protein 1</fullName>
    </submittedName>
</protein>
<dbReference type="Proteomes" id="UP001054837">
    <property type="component" value="Unassembled WGS sequence"/>
</dbReference>
<reference evidence="3 4" key="1">
    <citation type="submission" date="2021-06" db="EMBL/GenBank/DDBJ databases">
        <title>Caerostris darwini draft genome.</title>
        <authorList>
            <person name="Kono N."/>
            <person name="Arakawa K."/>
        </authorList>
    </citation>
    <scope>NUCLEOTIDE SEQUENCE [LARGE SCALE GENOMIC DNA]</scope>
</reference>
<dbReference type="Pfam" id="PF03909">
    <property type="entry name" value="BSD"/>
    <property type="match status" value="1"/>
</dbReference>
<dbReference type="SMART" id="SM00751">
    <property type="entry name" value="BSD"/>
    <property type="match status" value="1"/>
</dbReference>
<dbReference type="PANTHER" id="PTHR16019">
    <property type="entry name" value="SYNAPSE-ASSOCIATED PROTEIN"/>
    <property type="match status" value="1"/>
</dbReference>
<sequence>MDLLWKVSSKAKEMLSHKDDVSGNPEDNKAETSASFAAGLGNEKPSSSLSLETQQGNSDRDASSESEGIDSEHSAASPVSKELNLDGSEDAERSSIKMGISAGDIKDASHKAVESAKSFGSFLYGIANKTSRTLTETAKQLKTTVEENSILGDFNKEQEAFVTSKNADSKDECPPPWVGTEDEEYVKEQILSLSADKRNFLRNPPTGVMFDFSFDSMYPVAEKMLKEDPALEKMRFEIVPKIINEETFWKNYFYRVQLVKNSSKLNKVAQQKTGSGDSSSEKSSSNESIKGLDKTIADHDVGPDSDATDSPNHEFVSDAFQSSQVSEEDIKHGMKMLGVTEKNTKDDDWEQEMQQELQEYEVVAEGNDDDPDWENEIEQMLDDKVKYAV</sequence>
<proteinExistence type="predicted"/>
<dbReference type="InterPro" id="IPR051494">
    <property type="entry name" value="BSD_domain-containing"/>
</dbReference>